<dbReference type="EMBL" id="OU594957">
    <property type="protein sequence ID" value="CAG9281902.1"/>
    <property type="molecule type" value="Genomic_DNA"/>
</dbReference>
<keyword evidence="2 5" id="KW-0812">Transmembrane</keyword>
<reference evidence="6" key="1">
    <citation type="submission" date="2022-02" db="EMBL/GenBank/DDBJ databases">
        <authorList>
            <person name="Giguere J D."/>
        </authorList>
    </citation>
    <scope>NUCLEOTIDE SEQUENCE</scope>
    <source>
        <strain evidence="6">CCAP 1055/1</strain>
    </source>
</reference>
<name>A0A8J9TJV9_PHATR</name>
<evidence type="ECO:0000256" key="4">
    <source>
        <dbReference type="ARBA" id="ARBA00023136"/>
    </source>
</evidence>
<feature type="transmembrane region" description="Helical" evidence="5">
    <location>
        <begin position="121"/>
        <end position="139"/>
    </location>
</feature>
<dbReference type="InterPro" id="IPR006696">
    <property type="entry name" value="DUF423"/>
</dbReference>
<sequence>MSEGIYSESLAQIAAVLGGSGVGLGAMGAHQLAGVLAQKGLQDNWRTAVLYQLFHASAIVGLSALCASHETAPEPRKSALLSKYRTAGQLWGVGTVLFSGSVYCLCLGIGPRKILGPTTPIGGLLMIGGWAMLGLAPYLA</sequence>
<evidence type="ECO:0000256" key="3">
    <source>
        <dbReference type="ARBA" id="ARBA00022989"/>
    </source>
</evidence>
<evidence type="ECO:0000256" key="1">
    <source>
        <dbReference type="ARBA" id="ARBA00004141"/>
    </source>
</evidence>
<feature type="transmembrane region" description="Helical" evidence="5">
    <location>
        <begin position="90"/>
        <end position="109"/>
    </location>
</feature>
<evidence type="ECO:0008006" key="7">
    <source>
        <dbReference type="Google" id="ProtNLM"/>
    </source>
</evidence>
<dbReference type="Pfam" id="PF04241">
    <property type="entry name" value="DUF423"/>
    <property type="match status" value="1"/>
</dbReference>
<dbReference type="Proteomes" id="UP000836788">
    <property type="component" value="Chromosome 16"/>
</dbReference>
<keyword evidence="4 5" id="KW-0472">Membrane</keyword>
<evidence type="ECO:0000256" key="5">
    <source>
        <dbReference type="SAM" id="Phobius"/>
    </source>
</evidence>
<comment type="subcellular location">
    <subcellularLocation>
        <location evidence="1">Membrane</location>
        <topology evidence="1">Multi-pass membrane protein</topology>
    </subcellularLocation>
</comment>
<evidence type="ECO:0000313" key="6">
    <source>
        <dbReference type="EMBL" id="CAG9281902.1"/>
    </source>
</evidence>
<dbReference type="PANTHER" id="PTHR43461:SF1">
    <property type="entry name" value="TRANSMEMBRANE PROTEIN 256"/>
    <property type="match status" value="1"/>
</dbReference>
<gene>
    <name evidence="6" type="ORF">PTTT1_LOCUS17902</name>
</gene>
<keyword evidence="3 5" id="KW-1133">Transmembrane helix</keyword>
<accession>A0A8J9TJV9</accession>
<evidence type="ECO:0000256" key="2">
    <source>
        <dbReference type="ARBA" id="ARBA00022692"/>
    </source>
</evidence>
<feature type="transmembrane region" description="Helical" evidence="5">
    <location>
        <begin position="12"/>
        <end position="37"/>
    </location>
</feature>
<protein>
    <recommendedName>
        <fullName evidence="7">DUF423-domain-containing protein</fullName>
    </recommendedName>
</protein>
<proteinExistence type="predicted"/>
<feature type="transmembrane region" description="Helical" evidence="5">
    <location>
        <begin position="49"/>
        <end position="70"/>
    </location>
</feature>
<organism evidence="6">
    <name type="scientific">Phaeodactylum tricornutum</name>
    <name type="common">Diatom</name>
    <dbReference type="NCBI Taxonomy" id="2850"/>
    <lineage>
        <taxon>Eukaryota</taxon>
        <taxon>Sar</taxon>
        <taxon>Stramenopiles</taxon>
        <taxon>Ochrophyta</taxon>
        <taxon>Bacillariophyta</taxon>
        <taxon>Bacillariophyceae</taxon>
        <taxon>Bacillariophycidae</taxon>
        <taxon>Naviculales</taxon>
        <taxon>Phaeodactylaceae</taxon>
        <taxon>Phaeodactylum</taxon>
    </lineage>
</organism>
<dbReference type="GO" id="GO:0016020">
    <property type="term" value="C:membrane"/>
    <property type="evidence" value="ECO:0007669"/>
    <property type="project" value="UniProtKB-SubCell"/>
</dbReference>
<dbReference type="AlphaFoldDB" id="A0A8J9TJV9"/>
<dbReference type="PANTHER" id="PTHR43461">
    <property type="entry name" value="TRANSMEMBRANE PROTEIN 256"/>
    <property type="match status" value="1"/>
</dbReference>